<sequence length="558" mass="61745">MTLDRKSGFPALAYPQCDNASPVSLSLVFVCNESRAQATLCLLSSLALGGADNEQSQPFILQYDASNMVPGAGSLGPATIPLPQTRLDALARAGNPQVRTLSMKLKQPCPVWCPASAPLTPHSVEDMALQRLAHMAQITAIDVVFDYNWLHRQHHRLFEQLVQHPETLSGFPVGQRYRQLRYKQGDWRLFETVATIPPVSANAPDEDELPPRYAEVSGKRARRVSKSPIPVSPPRKRVLLSPFEHAYSSPTEKASTATPSPRRLECATPSPGFPPLADASAIHAHLVDTKHDAVLPPSRQATPIAAPAHSDHAISQTISALLPDILSTLLPALLPRLLTQSSTPSSQSSPASQISHAPSPPKLSALGISLTNQVLAKMERTTDLLYAHTLSHANFLRSAADDKFADMLEEERLALERAAESKYHEFEERIEGVVDGVVARVEDEAAVIEERVAERLEGRAETLGRDVEGLRKEKMALEMEKDALRSDVEALRADKEELRRDKMDLRRDKAELRREIDSLRRERVGLRRYQTQHEHTDTQQLMRDSSTELESREGSVLA</sequence>
<reference evidence="2" key="1">
    <citation type="submission" date="2019-04" db="EMBL/GenBank/DDBJ databases">
        <title>Sequencing of skin fungus with MAO and IRED activity.</title>
        <authorList>
            <person name="Marsaioli A.J."/>
            <person name="Bonatto J.M.C."/>
            <person name="Reis Junior O."/>
        </authorList>
    </citation>
    <scope>NUCLEOTIDE SEQUENCE</scope>
    <source>
        <strain evidence="2">30M1</strain>
    </source>
</reference>
<dbReference type="Gene3D" id="1.20.5.340">
    <property type="match status" value="1"/>
</dbReference>
<name>A0A9P4TME4_CURKU</name>
<gene>
    <name evidence="2" type="ORF">E8E13_011309</name>
</gene>
<feature type="compositionally biased region" description="Low complexity" evidence="1">
    <location>
        <begin position="340"/>
        <end position="357"/>
    </location>
</feature>
<organism evidence="2 3">
    <name type="scientific">Curvularia kusanoi</name>
    <name type="common">Cochliobolus kusanoi</name>
    <dbReference type="NCBI Taxonomy" id="90978"/>
    <lineage>
        <taxon>Eukaryota</taxon>
        <taxon>Fungi</taxon>
        <taxon>Dikarya</taxon>
        <taxon>Ascomycota</taxon>
        <taxon>Pezizomycotina</taxon>
        <taxon>Dothideomycetes</taxon>
        <taxon>Pleosporomycetidae</taxon>
        <taxon>Pleosporales</taxon>
        <taxon>Pleosporineae</taxon>
        <taxon>Pleosporaceae</taxon>
        <taxon>Curvularia</taxon>
    </lineage>
</organism>
<feature type="region of interest" description="Disordered" evidence="1">
    <location>
        <begin position="340"/>
        <end position="360"/>
    </location>
</feature>
<protein>
    <submittedName>
        <fullName evidence="2">Uncharacterized protein</fullName>
    </submittedName>
</protein>
<feature type="region of interest" description="Disordered" evidence="1">
    <location>
        <begin position="243"/>
        <end position="272"/>
    </location>
</feature>
<feature type="compositionally biased region" description="Basic and acidic residues" evidence="1">
    <location>
        <begin position="527"/>
        <end position="537"/>
    </location>
</feature>
<dbReference type="OrthoDB" id="3737134at2759"/>
<feature type="compositionally biased region" description="Basic and acidic residues" evidence="1">
    <location>
        <begin position="545"/>
        <end position="558"/>
    </location>
</feature>
<evidence type="ECO:0000256" key="1">
    <source>
        <dbReference type="SAM" id="MobiDB-lite"/>
    </source>
</evidence>
<comment type="caution">
    <text evidence="2">The sequence shown here is derived from an EMBL/GenBank/DDBJ whole genome shotgun (WGS) entry which is preliminary data.</text>
</comment>
<evidence type="ECO:0000313" key="2">
    <source>
        <dbReference type="EMBL" id="KAF3007953.1"/>
    </source>
</evidence>
<accession>A0A9P4TME4</accession>
<proteinExistence type="predicted"/>
<evidence type="ECO:0000313" key="3">
    <source>
        <dbReference type="Proteomes" id="UP000801428"/>
    </source>
</evidence>
<dbReference type="Proteomes" id="UP000801428">
    <property type="component" value="Unassembled WGS sequence"/>
</dbReference>
<feature type="compositionally biased region" description="Polar residues" evidence="1">
    <location>
        <begin position="248"/>
        <end position="259"/>
    </location>
</feature>
<dbReference type="AlphaFoldDB" id="A0A9P4TME4"/>
<keyword evidence="3" id="KW-1185">Reference proteome</keyword>
<dbReference type="EMBL" id="SWKU01000004">
    <property type="protein sequence ID" value="KAF3007953.1"/>
    <property type="molecule type" value="Genomic_DNA"/>
</dbReference>
<feature type="region of interest" description="Disordered" evidence="1">
    <location>
        <begin position="527"/>
        <end position="558"/>
    </location>
</feature>